<dbReference type="GO" id="GO:0005634">
    <property type="term" value="C:nucleus"/>
    <property type="evidence" value="ECO:0007669"/>
    <property type="project" value="UniProtKB-SubCell"/>
</dbReference>
<dbReference type="InterPro" id="IPR014001">
    <property type="entry name" value="Helicase_ATP-bd"/>
</dbReference>
<dbReference type="GO" id="GO:0003677">
    <property type="term" value="F:DNA binding"/>
    <property type="evidence" value="ECO:0007669"/>
    <property type="project" value="TreeGrafter"/>
</dbReference>
<name>A0A0L0T8I2_ALLM3</name>
<organism evidence="6 7">
    <name type="scientific">Allomyces macrogynus (strain ATCC 38327)</name>
    <name type="common">Allomyces javanicus var. macrogynus</name>
    <dbReference type="NCBI Taxonomy" id="578462"/>
    <lineage>
        <taxon>Eukaryota</taxon>
        <taxon>Fungi</taxon>
        <taxon>Fungi incertae sedis</taxon>
        <taxon>Blastocladiomycota</taxon>
        <taxon>Blastocladiomycetes</taxon>
        <taxon>Blastocladiales</taxon>
        <taxon>Blastocladiaceae</taxon>
        <taxon>Allomyces</taxon>
    </lineage>
</organism>
<dbReference type="GO" id="GO:0016887">
    <property type="term" value="F:ATP hydrolysis activity"/>
    <property type="evidence" value="ECO:0007669"/>
    <property type="project" value="TreeGrafter"/>
</dbReference>
<dbReference type="InterPro" id="IPR016197">
    <property type="entry name" value="Chromo-like_dom_sf"/>
</dbReference>
<evidence type="ECO:0000256" key="2">
    <source>
        <dbReference type="ARBA" id="ARBA00022741"/>
    </source>
</evidence>
<keyword evidence="3" id="KW-0067">ATP-binding</keyword>
<accession>A0A0L0T8I2</accession>
<dbReference type="AlphaFoldDB" id="A0A0L0T8I2"/>
<dbReference type="eggNOG" id="KOG0383">
    <property type="taxonomic scope" value="Eukaryota"/>
</dbReference>
<dbReference type="SUPFAM" id="SSF54160">
    <property type="entry name" value="Chromo domain-like"/>
    <property type="match status" value="1"/>
</dbReference>
<gene>
    <name evidence="6" type="ORF">AMAG_20272</name>
</gene>
<keyword evidence="4" id="KW-0539">Nucleus</keyword>
<evidence type="ECO:0000259" key="5">
    <source>
        <dbReference type="PROSITE" id="PS51192"/>
    </source>
</evidence>
<dbReference type="InterPro" id="IPR038718">
    <property type="entry name" value="SNF2-like_sf"/>
</dbReference>
<evidence type="ECO:0000313" key="7">
    <source>
        <dbReference type="Proteomes" id="UP000054350"/>
    </source>
</evidence>
<sequence>MDTRGQGRRCPARRPHGGRCLVKWRGLPISAATWETRATLGCESDPQFDAALARFHDAQRLDSLLRAQPKELDGIGELKPYQVDGLNWLLCNWCARTSCVLAGEMGLGKTVQIVAFVQYLVTRYMRYPALVVAPNSTLEHWDREFRKWAPNLHVVLVPGTAQDRDLTLEHEVFTDARSASVKCHVVIASYEAVIAASRFRNVHWDVLIVDEGHRLKNDASKLFERLAVFAIDHPVLATGTPLAPSNVDVALPPRAELLVPVRMTALQRALIRDIYSQNGALLAALGHSPRRTGGVGSRSASVQNVFVQCRKVLSHP</sequence>
<evidence type="ECO:0000313" key="6">
    <source>
        <dbReference type="EMBL" id="KNE71001.1"/>
    </source>
</evidence>
<dbReference type="PROSITE" id="PS51192">
    <property type="entry name" value="HELICASE_ATP_BIND_1"/>
    <property type="match status" value="1"/>
</dbReference>
<dbReference type="GO" id="GO:0042393">
    <property type="term" value="F:histone binding"/>
    <property type="evidence" value="ECO:0007669"/>
    <property type="project" value="TreeGrafter"/>
</dbReference>
<dbReference type="Proteomes" id="UP000054350">
    <property type="component" value="Unassembled WGS sequence"/>
</dbReference>
<dbReference type="EMBL" id="GG745369">
    <property type="protein sequence ID" value="KNE71001.1"/>
    <property type="molecule type" value="Genomic_DNA"/>
</dbReference>
<dbReference type="Pfam" id="PF00176">
    <property type="entry name" value="SNF2-rel_dom"/>
    <property type="match status" value="1"/>
</dbReference>
<dbReference type="SMART" id="SM00487">
    <property type="entry name" value="DEXDc"/>
    <property type="match status" value="1"/>
</dbReference>
<reference evidence="6 7" key="1">
    <citation type="submission" date="2009-11" db="EMBL/GenBank/DDBJ databases">
        <title>Annotation of Allomyces macrogynus ATCC 38327.</title>
        <authorList>
            <consortium name="The Broad Institute Genome Sequencing Platform"/>
            <person name="Russ C."/>
            <person name="Cuomo C."/>
            <person name="Burger G."/>
            <person name="Gray M.W."/>
            <person name="Holland P.W.H."/>
            <person name="King N."/>
            <person name="Lang F.B.F."/>
            <person name="Roger A.J."/>
            <person name="Ruiz-Trillo I."/>
            <person name="Young S.K."/>
            <person name="Zeng Q."/>
            <person name="Gargeya S."/>
            <person name="Fitzgerald M."/>
            <person name="Haas B."/>
            <person name="Abouelleil A."/>
            <person name="Alvarado L."/>
            <person name="Arachchi H.M."/>
            <person name="Berlin A."/>
            <person name="Chapman S.B."/>
            <person name="Gearin G."/>
            <person name="Goldberg J."/>
            <person name="Griggs A."/>
            <person name="Gujja S."/>
            <person name="Hansen M."/>
            <person name="Heiman D."/>
            <person name="Howarth C."/>
            <person name="Larimer J."/>
            <person name="Lui A."/>
            <person name="MacDonald P.J.P."/>
            <person name="McCowen C."/>
            <person name="Montmayeur A."/>
            <person name="Murphy C."/>
            <person name="Neiman D."/>
            <person name="Pearson M."/>
            <person name="Priest M."/>
            <person name="Roberts A."/>
            <person name="Saif S."/>
            <person name="Shea T."/>
            <person name="Sisk P."/>
            <person name="Stolte C."/>
            <person name="Sykes S."/>
            <person name="Wortman J."/>
            <person name="Nusbaum C."/>
            <person name="Birren B."/>
        </authorList>
    </citation>
    <scope>NUCLEOTIDE SEQUENCE [LARGE SCALE GENOMIC DNA]</scope>
    <source>
        <strain evidence="6 7">ATCC 38327</strain>
    </source>
</reference>
<proteinExistence type="predicted"/>
<keyword evidence="7" id="KW-1185">Reference proteome</keyword>
<evidence type="ECO:0000256" key="4">
    <source>
        <dbReference type="ARBA" id="ARBA00023242"/>
    </source>
</evidence>
<keyword evidence="2" id="KW-0547">Nucleotide-binding</keyword>
<dbReference type="GO" id="GO:0140658">
    <property type="term" value="F:ATP-dependent chromatin remodeler activity"/>
    <property type="evidence" value="ECO:0007669"/>
    <property type="project" value="TreeGrafter"/>
</dbReference>
<comment type="subcellular location">
    <subcellularLocation>
        <location evidence="1">Nucleus</location>
    </subcellularLocation>
</comment>
<dbReference type="InterPro" id="IPR000330">
    <property type="entry name" value="SNF2_N"/>
</dbReference>
<dbReference type="InterPro" id="IPR027417">
    <property type="entry name" value="P-loop_NTPase"/>
</dbReference>
<dbReference type="PANTHER" id="PTHR45623">
    <property type="entry name" value="CHROMODOMAIN-HELICASE-DNA-BINDING PROTEIN 3-RELATED-RELATED"/>
    <property type="match status" value="1"/>
</dbReference>
<dbReference type="GO" id="GO:0005524">
    <property type="term" value="F:ATP binding"/>
    <property type="evidence" value="ECO:0007669"/>
    <property type="project" value="UniProtKB-KW"/>
</dbReference>
<protein>
    <recommendedName>
        <fullName evidence="5">Helicase ATP-binding domain-containing protein</fullName>
    </recommendedName>
</protein>
<dbReference type="PANTHER" id="PTHR45623:SF17">
    <property type="entry name" value="CHROMODOMAIN-HELICASE-DNA-BINDING PROTEIN 3-RELATED"/>
    <property type="match status" value="1"/>
</dbReference>
<evidence type="ECO:0000256" key="1">
    <source>
        <dbReference type="ARBA" id="ARBA00004123"/>
    </source>
</evidence>
<dbReference type="GO" id="GO:0000785">
    <property type="term" value="C:chromatin"/>
    <property type="evidence" value="ECO:0007669"/>
    <property type="project" value="TreeGrafter"/>
</dbReference>
<feature type="domain" description="Helicase ATP-binding" evidence="5">
    <location>
        <begin position="90"/>
        <end position="259"/>
    </location>
</feature>
<dbReference type="OrthoDB" id="5857104at2759"/>
<dbReference type="GO" id="GO:0003682">
    <property type="term" value="F:chromatin binding"/>
    <property type="evidence" value="ECO:0007669"/>
    <property type="project" value="TreeGrafter"/>
</dbReference>
<evidence type="ECO:0000256" key="3">
    <source>
        <dbReference type="ARBA" id="ARBA00022840"/>
    </source>
</evidence>
<reference evidence="7" key="2">
    <citation type="submission" date="2009-11" db="EMBL/GenBank/DDBJ databases">
        <title>The Genome Sequence of Allomyces macrogynus strain ATCC 38327.</title>
        <authorList>
            <consortium name="The Broad Institute Genome Sequencing Platform"/>
            <person name="Russ C."/>
            <person name="Cuomo C."/>
            <person name="Shea T."/>
            <person name="Young S.K."/>
            <person name="Zeng Q."/>
            <person name="Koehrsen M."/>
            <person name="Haas B."/>
            <person name="Borodovsky M."/>
            <person name="Guigo R."/>
            <person name="Alvarado L."/>
            <person name="Berlin A."/>
            <person name="Borenstein D."/>
            <person name="Chen Z."/>
            <person name="Engels R."/>
            <person name="Freedman E."/>
            <person name="Gellesch M."/>
            <person name="Goldberg J."/>
            <person name="Griggs A."/>
            <person name="Gujja S."/>
            <person name="Heiman D."/>
            <person name="Hepburn T."/>
            <person name="Howarth C."/>
            <person name="Jen D."/>
            <person name="Larson L."/>
            <person name="Lewis B."/>
            <person name="Mehta T."/>
            <person name="Park D."/>
            <person name="Pearson M."/>
            <person name="Roberts A."/>
            <person name="Saif S."/>
            <person name="Shenoy N."/>
            <person name="Sisk P."/>
            <person name="Stolte C."/>
            <person name="Sykes S."/>
            <person name="Walk T."/>
            <person name="White J."/>
            <person name="Yandava C."/>
            <person name="Burger G."/>
            <person name="Gray M.W."/>
            <person name="Holland P.W.H."/>
            <person name="King N."/>
            <person name="Lang F.B.F."/>
            <person name="Roger A.J."/>
            <person name="Ruiz-Trillo I."/>
            <person name="Lander E."/>
            <person name="Nusbaum C."/>
        </authorList>
    </citation>
    <scope>NUCLEOTIDE SEQUENCE [LARGE SCALE GENOMIC DNA]</scope>
    <source>
        <strain evidence="7">ATCC 38327</strain>
    </source>
</reference>
<dbReference type="VEuPathDB" id="FungiDB:AMAG_20272"/>
<dbReference type="Gene3D" id="3.40.50.10810">
    <property type="entry name" value="Tandem AAA-ATPase domain"/>
    <property type="match status" value="1"/>
</dbReference>
<dbReference type="SUPFAM" id="SSF52540">
    <property type="entry name" value="P-loop containing nucleoside triphosphate hydrolases"/>
    <property type="match status" value="1"/>
</dbReference>
<dbReference type="STRING" id="578462.A0A0L0T8I2"/>